<accession>A0ABV0V6G2</accession>
<proteinExistence type="predicted"/>
<organism evidence="1 2">
    <name type="scientific">Ilyodon furcidens</name>
    <name type="common">goldbreast splitfin</name>
    <dbReference type="NCBI Taxonomy" id="33524"/>
    <lineage>
        <taxon>Eukaryota</taxon>
        <taxon>Metazoa</taxon>
        <taxon>Chordata</taxon>
        <taxon>Craniata</taxon>
        <taxon>Vertebrata</taxon>
        <taxon>Euteleostomi</taxon>
        <taxon>Actinopterygii</taxon>
        <taxon>Neopterygii</taxon>
        <taxon>Teleostei</taxon>
        <taxon>Neoteleostei</taxon>
        <taxon>Acanthomorphata</taxon>
        <taxon>Ovalentaria</taxon>
        <taxon>Atherinomorphae</taxon>
        <taxon>Cyprinodontiformes</taxon>
        <taxon>Goodeidae</taxon>
        <taxon>Ilyodon</taxon>
    </lineage>
</organism>
<reference evidence="1 2" key="1">
    <citation type="submission" date="2021-06" db="EMBL/GenBank/DDBJ databases">
        <authorList>
            <person name="Palmer J.M."/>
        </authorList>
    </citation>
    <scope>NUCLEOTIDE SEQUENCE [LARGE SCALE GENOMIC DNA]</scope>
    <source>
        <strain evidence="2">if_2019</strain>
        <tissue evidence="1">Muscle</tissue>
    </source>
</reference>
<dbReference type="EMBL" id="JAHRIQ010095313">
    <property type="protein sequence ID" value="MEQ2252584.1"/>
    <property type="molecule type" value="Genomic_DNA"/>
</dbReference>
<evidence type="ECO:0000313" key="2">
    <source>
        <dbReference type="Proteomes" id="UP001482620"/>
    </source>
</evidence>
<dbReference type="Proteomes" id="UP001482620">
    <property type="component" value="Unassembled WGS sequence"/>
</dbReference>
<keyword evidence="2" id="KW-1185">Reference proteome</keyword>
<name>A0ABV0V6G2_9TELE</name>
<sequence length="121" mass="13298">MSDVIKLKIVKRISVSCGLSNVSIAGLHVLSVENWGRPLLSAEMLFDSSCCPRTFRNLPSACRPKNIRMIWQNNLKLFHLSELGRSVEAAEMPPGFLGPCAVCPAVNELFKACCCCQGGWE</sequence>
<protein>
    <submittedName>
        <fullName evidence="1">Uncharacterized protein</fullName>
    </submittedName>
</protein>
<evidence type="ECO:0000313" key="1">
    <source>
        <dbReference type="EMBL" id="MEQ2252584.1"/>
    </source>
</evidence>
<comment type="caution">
    <text evidence="1">The sequence shown here is derived from an EMBL/GenBank/DDBJ whole genome shotgun (WGS) entry which is preliminary data.</text>
</comment>
<gene>
    <name evidence="1" type="ORF">ILYODFUR_023207</name>
</gene>